<feature type="region of interest" description="Disordered" evidence="1">
    <location>
        <begin position="1"/>
        <end position="27"/>
    </location>
</feature>
<dbReference type="AlphaFoldDB" id="A0A1W0W9G4"/>
<dbReference type="EMBL" id="MTYJ01000160">
    <property type="protein sequence ID" value="OQV11813.1"/>
    <property type="molecule type" value="Genomic_DNA"/>
</dbReference>
<dbReference type="Proteomes" id="UP000192578">
    <property type="component" value="Unassembled WGS sequence"/>
</dbReference>
<accession>A0A1W0W9G4</accession>
<protein>
    <submittedName>
        <fullName evidence="2">Uncharacterized protein</fullName>
    </submittedName>
</protein>
<evidence type="ECO:0000256" key="1">
    <source>
        <dbReference type="SAM" id="MobiDB-lite"/>
    </source>
</evidence>
<organism evidence="2 3">
    <name type="scientific">Hypsibius exemplaris</name>
    <name type="common">Freshwater tardigrade</name>
    <dbReference type="NCBI Taxonomy" id="2072580"/>
    <lineage>
        <taxon>Eukaryota</taxon>
        <taxon>Metazoa</taxon>
        <taxon>Ecdysozoa</taxon>
        <taxon>Tardigrada</taxon>
        <taxon>Eutardigrada</taxon>
        <taxon>Parachela</taxon>
        <taxon>Hypsibioidea</taxon>
        <taxon>Hypsibiidae</taxon>
        <taxon>Hypsibius</taxon>
    </lineage>
</organism>
<evidence type="ECO:0000313" key="2">
    <source>
        <dbReference type="EMBL" id="OQV11813.1"/>
    </source>
</evidence>
<proteinExistence type="predicted"/>
<feature type="compositionally biased region" description="Polar residues" evidence="1">
    <location>
        <begin position="1"/>
        <end position="10"/>
    </location>
</feature>
<dbReference type="OrthoDB" id="3350591at2759"/>
<evidence type="ECO:0000313" key="3">
    <source>
        <dbReference type="Proteomes" id="UP000192578"/>
    </source>
</evidence>
<gene>
    <name evidence="2" type="ORF">BV898_13869</name>
</gene>
<sequence length="69" mass="7482">MFESRQTFEYGSNHGDPAGGGPLWGSDGTHGYDPARWALWKREFQTFANSPVREPGAIEAAQVVCGLAV</sequence>
<name>A0A1W0W9G4_HYPEX</name>
<reference evidence="3" key="1">
    <citation type="submission" date="2017-01" db="EMBL/GenBank/DDBJ databases">
        <title>Comparative genomics of anhydrobiosis in the tardigrade Hypsibius dujardini.</title>
        <authorList>
            <person name="Yoshida Y."/>
            <person name="Koutsovoulos G."/>
            <person name="Laetsch D."/>
            <person name="Stevens L."/>
            <person name="Kumar S."/>
            <person name="Horikawa D."/>
            <person name="Ishino K."/>
            <person name="Komine S."/>
            <person name="Tomita M."/>
            <person name="Blaxter M."/>
            <person name="Arakawa K."/>
        </authorList>
    </citation>
    <scope>NUCLEOTIDE SEQUENCE [LARGE SCALE GENOMIC DNA]</scope>
    <source>
        <strain evidence="3">Z151</strain>
    </source>
</reference>
<keyword evidence="3" id="KW-1185">Reference proteome</keyword>
<comment type="caution">
    <text evidence="2">The sequence shown here is derived from an EMBL/GenBank/DDBJ whole genome shotgun (WGS) entry which is preliminary data.</text>
</comment>